<dbReference type="Proteomes" id="UP000663836">
    <property type="component" value="Unassembled WGS sequence"/>
</dbReference>
<accession>A0A819TGF4</accession>
<name>A0A819TGF4_9BILA</name>
<dbReference type="Proteomes" id="UP000663854">
    <property type="component" value="Unassembled WGS sequence"/>
</dbReference>
<evidence type="ECO:0000313" key="2">
    <source>
        <dbReference type="EMBL" id="CAF1401269.1"/>
    </source>
</evidence>
<dbReference type="Proteomes" id="UP000663870">
    <property type="component" value="Unassembled WGS sequence"/>
</dbReference>
<dbReference type="EMBL" id="CAJOBD010006600">
    <property type="protein sequence ID" value="CAF4065113.1"/>
    <property type="molecule type" value="Genomic_DNA"/>
</dbReference>
<evidence type="ECO:0000313" key="1">
    <source>
        <dbReference type="EMBL" id="CAF1370884.1"/>
    </source>
</evidence>
<dbReference type="AlphaFoldDB" id="A0A819TGF4"/>
<sequence length="92" mass="10741">MPLVSVEEAVALLVTILPDIRRKTWIAKVHVGEAPTDELSTDESASICLYSMEWEPRDECLYHRLNTTLRDENRERLKPWFLYLKRILTALA</sequence>
<reference evidence="4" key="1">
    <citation type="submission" date="2021-02" db="EMBL/GenBank/DDBJ databases">
        <authorList>
            <person name="Nowell W R."/>
        </authorList>
    </citation>
    <scope>NUCLEOTIDE SEQUENCE</scope>
</reference>
<dbReference type="EMBL" id="CAJNOH010004479">
    <property type="protein sequence ID" value="CAF1370884.1"/>
    <property type="molecule type" value="Genomic_DNA"/>
</dbReference>
<evidence type="ECO:0000313" key="5">
    <source>
        <dbReference type="Proteomes" id="UP000663836"/>
    </source>
</evidence>
<evidence type="ECO:0000313" key="4">
    <source>
        <dbReference type="EMBL" id="CAF4065113.1"/>
    </source>
</evidence>
<keyword evidence="6" id="KW-1185">Reference proteome</keyword>
<dbReference type="EMBL" id="CAJNOL010005911">
    <property type="protein sequence ID" value="CAF1611625.1"/>
    <property type="molecule type" value="Genomic_DNA"/>
</dbReference>
<gene>
    <name evidence="4" type="ORF">JBS370_LOCUS29822</name>
    <name evidence="3" type="ORF">JXQ802_LOCUS49454</name>
    <name evidence="1" type="ORF">PYM288_LOCUS33351</name>
    <name evidence="2" type="ORF">ZHD862_LOCUS33145</name>
</gene>
<evidence type="ECO:0000313" key="3">
    <source>
        <dbReference type="EMBL" id="CAF1611625.1"/>
    </source>
</evidence>
<organism evidence="4 5">
    <name type="scientific">Rotaria sordida</name>
    <dbReference type="NCBI Taxonomy" id="392033"/>
    <lineage>
        <taxon>Eukaryota</taxon>
        <taxon>Metazoa</taxon>
        <taxon>Spiralia</taxon>
        <taxon>Gnathifera</taxon>
        <taxon>Rotifera</taxon>
        <taxon>Eurotatoria</taxon>
        <taxon>Bdelloidea</taxon>
        <taxon>Philodinida</taxon>
        <taxon>Philodinidae</taxon>
        <taxon>Rotaria</taxon>
    </lineage>
</organism>
<proteinExistence type="predicted"/>
<comment type="caution">
    <text evidence="4">The sequence shown here is derived from an EMBL/GenBank/DDBJ whole genome shotgun (WGS) entry which is preliminary data.</text>
</comment>
<protein>
    <submittedName>
        <fullName evidence="4">Uncharacterized protein</fullName>
    </submittedName>
</protein>
<dbReference type="EMBL" id="CAJNOT010003820">
    <property type="protein sequence ID" value="CAF1401269.1"/>
    <property type="molecule type" value="Genomic_DNA"/>
</dbReference>
<evidence type="ECO:0000313" key="6">
    <source>
        <dbReference type="Proteomes" id="UP000663870"/>
    </source>
</evidence>
<dbReference type="Proteomes" id="UP000663864">
    <property type="component" value="Unassembled WGS sequence"/>
</dbReference>